<dbReference type="InterPro" id="IPR038921">
    <property type="entry name" value="YOR389W-like"/>
</dbReference>
<gene>
    <name evidence="3" type="ORF">VFPPC_14385</name>
</gene>
<dbReference type="GeneID" id="28856148"/>
<feature type="signal peptide" evidence="2">
    <location>
        <begin position="1"/>
        <end position="19"/>
    </location>
</feature>
<dbReference type="PANTHER" id="PTHR35204:SF1">
    <property type="entry name" value="ENTEROTOXIN"/>
    <property type="match status" value="1"/>
</dbReference>
<evidence type="ECO:0000256" key="2">
    <source>
        <dbReference type="SAM" id="SignalP"/>
    </source>
</evidence>
<dbReference type="STRING" id="1380566.A0A179FNH5"/>
<feature type="chain" id="PRO_5008101863" evidence="2">
    <location>
        <begin position="20"/>
        <end position="534"/>
    </location>
</feature>
<feature type="region of interest" description="Disordered" evidence="1">
    <location>
        <begin position="512"/>
        <end position="534"/>
    </location>
</feature>
<organism evidence="3 4">
    <name type="scientific">Pochonia chlamydosporia 170</name>
    <dbReference type="NCBI Taxonomy" id="1380566"/>
    <lineage>
        <taxon>Eukaryota</taxon>
        <taxon>Fungi</taxon>
        <taxon>Dikarya</taxon>
        <taxon>Ascomycota</taxon>
        <taxon>Pezizomycotina</taxon>
        <taxon>Sordariomycetes</taxon>
        <taxon>Hypocreomycetidae</taxon>
        <taxon>Hypocreales</taxon>
        <taxon>Clavicipitaceae</taxon>
        <taxon>Pochonia</taxon>
    </lineage>
</organism>
<dbReference type="RefSeq" id="XP_018143915.1">
    <property type="nucleotide sequence ID" value="XM_018292154.1"/>
</dbReference>
<keyword evidence="2" id="KW-0732">Signal</keyword>
<keyword evidence="4" id="KW-1185">Reference proteome</keyword>
<reference evidence="3 4" key="1">
    <citation type="journal article" date="2016" name="PLoS Pathog.">
        <title>Biosynthesis of antibiotic leucinostatins in bio-control fungus Purpureocillium lilacinum and their inhibition on phytophthora revealed by genome mining.</title>
        <authorList>
            <person name="Wang G."/>
            <person name="Liu Z."/>
            <person name="Lin R."/>
            <person name="Li E."/>
            <person name="Mao Z."/>
            <person name="Ling J."/>
            <person name="Yang Y."/>
            <person name="Yin W.B."/>
            <person name="Xie B."/>
        </authorList>
    </citation>
    <scope>NUCLEOTIDE SEQUENCE [LARGE SCALE GENOMIC DNA]</scope>
    <source>
        <strain evidence="3">170</strain>
    </source>
</reference>
<dbReference type="Proteomes" id="UP000078397">
    <property type="component" value="Unassembled WGS sequence"/>
</dbReference>
<sequence>MVLFSILVLLCAITHLTWAHHHEDDKFKPSKDIARRRSPDIFNAIHDAMRQWGSSVHHNGMSIFLATVPEGVPLHHGNNQPQTPSEPDWLAYEIEHAEGFARGHKTPHAPPGHKKPPHSRMFGDSPNQQNVMGSKMQSAHNDGGWLHVYRTTRPLQFLYVDGMSGGKTTMGTLDTQDYLLRGDRSYGEAGRIRAQAGGGPMNERQRAIDLCGLCKEWGLQGIIRMEAGFEIIQCNFTDGLEQIQALQRPDPASRDGDQWRSIQNFEYLRGVAARYFDIGSSRTIIDYSSMVSAFFFPVNLTNPDETRPDLPRLSNTTDGELFAIKEYLKAIVESRKAKSARSVNWQGISDMIVSRYADRLDYMVNFITSVDSMAAEVSFLVDLFIDYSSTDESVSDAISRCTNFYLHGVTLESEPDHLVLEAFKGVNAEICTTLFEVRELLTPLLQTRGSSLQAAIEKLQSLMKFLGWARFKQCSGCGVDEVCIIPMWPFGAEEDYFHPRCSNSSDERGGKNYWGGFRPPGTGKGPQSTARRVV</sequence>
<comment type="caution">
    <text evidence="3">The sequence shown here is derived from an EMBL/GenBank/DDBJ whole genome shotgun (WGS) entry which is preliminary data.</text>
</comment>
<accession>A0A179FNH5</accession>
<protein>
    <submittedName>
        <fullName evidence="3">Uncharacterized protein</fullName>
    </submittedName>
</protein>
<proteinExistence type="predicted"/>
<dbReference type="KEGG" id="pchm:VFPPC_14385"/>
<dbReference type="PANTHER" id="PTHR35204">
    <property type="entry name" value="YALI0A21131P"/>
    <property type="match status" value="1"/>
</dbReference>
<evidence type="ECO:0000313" key="3">
    <source>
        <dbReference type="EMBL" id="OAQ66828.1"/>
    </source>
</evidence>
<evidence type="ECO:0000256" key="1">
    <source>
        <dbReference type="SAM" id="MobiDB-lite"/>
    </source>
</evidence>
<dbReference type="AlphaFoldDB" id="A0A179FNH5"/>
<name>A0A179FNH5_METCM</name>
<feature type="compositionally biased region" description="Polar residues" evidence="1">
    <location>
        <begin position="525"/>
        <end position="534"/>
    </location>
</feature>
<dbReference type="OrthoDB" id="10261782at2759"/>
<dbReference type="EMBL" id="LSBJ02000004">
    <property type="protein sequence ID" value="OAQ66828.1"/>
    <property type="molecule type" value="Genomic_DNA"/>
</dbReference>
<evidence type="ECO:0000313" key="4">
    <source>
        <dbReference type="Proteomes" id="UP000078397"/>
    </source>
</evidence>